<sequence length="84" mass="9401">MALNKTKILFIGSITQGNMPVIYPFGHKILCDGYVIGAEDTYCNTLKIKGFLCDGYVMKLGSPIAKWLIINVFLFDGHLMDLEK</sequence>
<keyword evidence="2" id="KW-1185">Reference proteome</keyword>
<accession>A0ABT1FVX5</accession>
<proteinExistence type="predicted"/>
<reference evidence="1 2" key="1">
    <citation type="submission" date="2022-06" db="EMBL/GenBank/DDBJ databases">
        <title>Runella sp. S5 genome sequencing.</title>
        <authorList>
            <person name="Park S."/>
        </authorList>
    </citation>
    <scope>NUCLEOTIDE SEQUENCE [LARGE SCALE GENOMIC DNA]</scope>
    <source>
        <strain evidence="1 2">S5</strain>
    </source>
</reference>
<evidence type="ECO:0000313" key="1">
    <source>
        <dbReference type="EMBL" id="MCP1385807.1"/>
    </source>
</evidence>
<evidence type="ECO:0000313" key="2">
    <source>
        <dbReference type="Proteomes" id="UP001204772"/>
    </source>
</evidence>
<comment type="caution">
    <text evidence="1">The sequence shown here is derived from an EMBL/GenBank/DDBJ whole genome shotgun (WGS) entry which is preliminary data.</text>
</comment>
<dbReference type="EMBL" id="JAMZEL010000015">
    <property type="protein sequence ID" value="MCP1385807.1"/>
    <property type="molecule type" value="Genomic_DNA"/>
</dbReference>
<name>A0ABT1FVX5_9BACT</name>
<protein>
    <submittedName>
        <fullName evidence="1">Uncharacterized protein</fullName>
    </submittedName>
</protein>
<dbReference type="RefSeq" id="WP_253532357.1">
    <property type="nucleotide sequence ID" value="NZ_JAMZEL010000015.1"/>
</dbReference>
<dbReference type="Proteomes" id="UP001204772">
    <property type="component" value="Unassembled WGS sequence"/>
</dbReference>
<gene>
    <name evidence="1" type="ORF">NCI00_25435</name>
</gene>
<organism evidence="1 2">
    <name type="scientific">Runella salmonicolor</name>
    <dbReference type="NCBI Taxonomy" id="2950278"/>
    <lineage>
        <taxon>Bacteria</taxon>
        <taxon>Pseudomonadati</taxon>
        <taxon>Bacteroidota</taxon>
        <taxon>Cytophagia</taxon>
        <taxon>Cytophagales</taxon>
        <taxon>Spirosomataceae</taxon>
        <taxon>Runella</taxon>
    </lineage>
</organism>